<gene>
    <name evidence="1" type="ORF">L6773_14630</name>
</gene>
<dbReference type="Gene3D" id="2.140.10.10">
    <property type="entry name" value="Quinoprotein alcohol dehydrogenase-like superfamily"/>
    <property type="match status" value="1"/>
</dbReference>
<evidence type="ECO:0000313" key="2">
    <source>
        <dbReference type="Proteomes" id="UP001165366"/>
    </source>
</evidence>
<dbReference type="RefSeq" id="WP_237855172.1">
    <property type="nucleotide sequence ID" value="NZ_JAKLWS010000021.1"/>
</dbReference>
<keyword evidence="2" id="KW-1185">Reference proteome</keyword>
<comment type="caution">
    <text evidence="1">The sequence shown here is derived from an EMBL/GenBank/DDBJ whole genome shotgun (WGS) entry which is preliminary data.</text>
</comment>
<evidence type="ECO:0000313" key="1">
    <source>
        <dbReference type="EMBL" id="MCG2589813.1"/>
    </source>
</evidence>
<sequence length="47" mass="5047">MSDAVPSTYEIDGKQYVIIAATGGTRAGNSESDAFYFFFTGGVKGRY</sequence>
<protein>
    <submittedName>
        <fullName evidence="1">Uncharacterized protein</fullName>
    </submittedName>
</protein>
<proteinExistence type="predicted"/>
<reference evidence="1" key="1">
    <citation type="submission" date="2022-01" db="EMBL/GenBank/DDBJ databases">
        <authorList>
            <person name="Wang Y."/>
        </authorList>
    </citation>
    <scope>NUCLEOTIDE SEQUENCE</scope>
    <source>
        <strain evidence="1">WB101</strain>
    </source>
</reference>
<accession>A0ABS9KG46</accession>
<dbReference type="Proteomes" id="UP001165366">
    <property type="component" value="Unassembled WGS sequence"/>
</dbReference>
<dbReference type="EMBL" id="JAKLWS010000021">
    <property type="protein sequence ID" value="MCG2589813.1"/>
    <property type="molecule type" value="Genomic_DNA"/>
</dbReference>
<organism evidence="1 2">
    <name type="scientific">Rhodohalobacter sulfatireducens</name>
    <dbReference type="NCBI Taxonomy" id="2911366"/>
    <lineage>
        <taxon>Bacteria</taxon>
        <taxon>Pseudomonadati</taxon>
        <taxon>Balneolota</taxon>
        <taxon>Balneolia</taxon>
        <taxon>Balneolales</taxon>
        <taxon>Balneolaceae</taxon>
        <taxon>Rhodohalobacter</taxon>
    </lineage>
</organism>
<dbReference type="InterPro" id="IPR011047">
    <property type="entry name" value="Quinoprotein_ADH-like_sf"/>
</dbReference>
<name>A0ABS9KG46_9BACT</name>
<dbReference type="SUPFAM" id="SSF50998">
    <property type="entry name" value="Quinoprotein alcohol dehydrogenase-like"/>
    <property type="match status" value="1"/>
</dbReference>
<reference evidence="1" key="2">
    <citation type="submission" date="2024-05" db="EMBL/GenBank/DDBJ databases">
        <title>Rhodohalobacter halophilus gen. nov., sp. nov., a moderately halophilic member of the family Balneolaceae.</title>
        <authorList>
            <person name="Xia J."/>
        </authorList>
    </citation>
    <scope>NUCLEOTIDE SEQUENCE</scope>
    <source>
        <strain evidence="1">WB101</strain>
    </source>
</reference>